<sequence length="340" mass="39014">MDIRITDRGYWDDLIIDRLSGNLSADDRARLERWLDESEEHRQYYSQMKELWDSSEVANPHFLFDDEKAYILFSKRCASFAGIPRKRLSVPWWKRGVAVAAVLIPFVFLSYFTVLYFQSRSIEERAPLISEIKSPKGSRTQVYLADGSLVWLNSGSTISYADDFGKNSRTLKLSGEAYLEVARNEEIPFVVEAGGLEVKVLGTKFNVSAYAGDEDVKVFLLNGSVRLSGNEELAPVTLKPQEMAVYNTLVNRVKVFEDDASFALNWMNNKLVFRGETMKQIAQTLQRYYDVKIEIHNPSVSERRFAGDFKLDDPIEKIFKVMAANEKFRYRIKGGIVDIY</sequence>
<dbReference type="Proteomes" id="UP000033047">
    <property type="component" value="Unassembled WGS sequence"/>
</dbReference>
<keyword evidence="1" id="KW-0472">Membrane</keyword>
<dbReference type="Pfam" id="PF16344">
    <property type="entry name" value="FecR_C"/>
    <property type="match status" value="1"/>
</dbReference>
<dbReference type="AlphaFoldDB" id="A0A0F5JJR2"/>
<organism evidence="5 6">
    <name type="scientific">Parabacteroides goldsteinii DSM 19448 = WAL 12034</name>
    <dbReference type="NCBI Taxonomy" id="927665"/>
    <lineage>
        <taxon>Bacteria</taxon>
        <taxon>Pseudomonadati</taxon>
        <taxon>Bacteroidota</taxon>
        <taxon>Bacteroidia</taxon>
        <taxon>Bacteroidales</taxon>
        <taxon>Tannerellaceae</taxon>
        <taxon>Parabacteroides</taxon>
    </lineage>
</organism>
<name>A0A0F5JJR2_9BACT</name>
<dbReference type="GO" id="GO:0016989">
    <property type="term" value="F:sigma factor antagonist activity"/>
    <property type="evidence" value="ECO:0007669"/>
    <property type="project" value="TreeGrafter"/>
</dbReference>
<feature type="domain" description="FecR protein" evidence="2">
    <location>
        <begin position="131"/>
        <end position="226"/>
    </location>
</feature>
<dbReference type="Gene3D" id="2.60.120.1440">
    <property type="match status" value="1"/>
</dbReference>
<keyword evidence="1" id="KW-1133">Transmembrane helix</keyword>
<evidence type="ECO:0000313" key="5">
    <source>
        <dbReference type="EMBL" id="KKB57825.1"/>
    </source>
</evidence>
<dbReference type="Gene3D" id="3.55.50.30">
    <property type="match status" value="1"/>
</dbReference>
<dbReference type="PATRIC" id="fig|927665.4.peg.1299"/>
<dbReference type="InterPro" id="IPR032623">
    <property type="entry name" value="FecR_N"/>
</dbReference>
<dbReference type="Pfam" id="PF04773">
    <property type="entry name" value="FecR"/>
    <property type="match status" value="1"/>
</dbReference>
<dbReference type="InterPro" id="IPR006860">
    <property type="entry name" value="FecR"/>
</dbReference>
<comment type="caution">
    <text evidence="5">The sequence shown here is derived from an EMBL/GenBank/DDBJ whole genome shotgun (WGS) entry which is preliminary data.</text>
</comment>
<evidence type="ECO:0000259" key="3">
    <source>
        <dbReference type="Pfam" id="PF16220"/>
    </source>
</evidence>
<reference evidence="5 6" key="1">
    <citation type="submission" date="2013-04" db="EMBL/GenBank/DDBJ databases">
        <title>The Genome Sequence of Parabacteroides goldsteinii DSM 19448.</title>
        <authorList>
            <consortium name="The Broad Institute Genomics Platform"/>
            <person name="Earl A."/>
            <person name="Ward D."/>
            <person name="Feldgarden M."/>
            <person name="Gevers D."/>
            <person name="Martens E."/>
            <person name="Sakamoto M."/>
            <person name="Benno Y."/>
            <person name="Song Y."/>
            <person name="Liu C."/>
            <person name="Lee J."/>
            <person name="Bolanos M."/>
            <person name="Vaisanen M.L."/>
            <person name="Finegold S.M."/>
            <person name="Walker B."/>
            <person name="Young S."/>
            <person name="Zeng Q."/>
            <person name="Gargeya S."/>
            <person name="Fitzgerald M."/>
            <person name="Haas B."/>
            <person name="Abouelleil A."/>
            <person name="Allen A.W."/>
            <person name="Alvarado L."/>
            <person name="Arachchi H.M."/>
            <person name="Berlin A.M."/>
            <person name="Chapman S.B."/>
            <person name="Gainer-Dewar J."/>
            <person name="Goldberg J."/>
            <person name="Griggs A."/>
            <person name="Gujja S."/>
            <person name="Hansen M."/>
            <person name="Howarth C."/>
            <person name="Imamovic A."/>
            <person name="Ireland A."/>
            <person name="Larimer J."/>
            <person name="McCowan C."/>
            <person name="Murphy C."/>
            <person name="Pearson M."/>
            <person name="Poon T.W."/>
            <person name="Priest M."/>
            <person name="Roberts A."/>
            <person name="Saif S."/>
            <person name="Shea T."/>
            <person name="Sisk P."/>
            <person name="Sykes S."/>
            <person name="Wortman J."/>
            <person name="Nusbaum C."/>
            <person name="Birren B."/>
        </authorList>
    </citation>
    <scope>NUCLEOTIDE SEQUENCE [LARGE SCALE GENOMIC DNA]</scope>
    <source>
        <strain evidence="5 6">DSM 19448</strain>
    </source>
</reference>
<proteinExistence type="predicted"/>
<dbReference type="RefSeq" id="WP_046145603.1">
    <property type="nucleotide sequence ID" value="NZ_KQ033912.1"/>
</dbReference>
<dbReference type="Pfam" id="PF16220">
    <property type="entry name" value="DUF4880"/>
    <property type="match status" value="1"/>
</dbReference>
<dbReference type="PANTHER" id="PTHR30273">
    <property type="entry name" value="PERIPLASMIC SIGNAL SENSOR AND SIGMA FACTOR ACTIVATOR FECR-RELATED"/>
    <property type="match status" value="1"/>
</dbReference>
<dbReference type="InterPro" id="IPR032508">
    <property type="entry name" value="FecR_C"/>
</dbReference>
<evidence type="ECO:0008006" key="7">
    <source>
        <dbReference type="Google" id="ProtNLM"/>
    </source>
</evidence>
<dbReference type="PANTHER" id="PTHR30273:SF2">
    <property type="entry name" value="PROTEIN FECR"/>
    <property type="match status" value="1"/>
</dbReference>
<dbReference type="HOGENOM" id="CLU_050192_2_3_10"/>
<dbReference type="EMBL" id="AQHV01000008">
    <property type="protein sequence ID" value="KKB57825.1"/>
    <property type="molecule type" value="Genomic_DNA"/>
</dbReference>
<keyword evidence="1" id="KW-0812">Transmembrane</keyword>
<gene>
    <name evidence="5" type="ORF">HMPREF1535_01272</name>
</gene>
<feature type="domain" description="FecR N-terminal" evidence="3">
    <location>
        <begin position="20"/>
        <end position="50"/>
    </location>
</feature>
<accession>A0A0F5JJR2</accession>
<evidence type="ECO:0000256" key="1">
    <source>
        <dbReference type="SAM" id="Phobius"/>
    </source>
</evidence>
<dbReference type="PIRSF" id="PIRSF018266">
    <property type="entry name" value="FecR"/>
    <property type="match status" value="1"/>
</dbReference>
<dbReference type="STRING" id="927665.HMPREF1535_01272"/>
<dbReference type="InterPro" id="IPR012373">
    <property type="entry name" value="Ferrdict_sens_TM"/>
</dbReference>
<evidence type="ECO:0000259" key="2">
    <source>
        <dbReference type="Pfam" id="PF04773"/>
    </source>
</evidence>
<evidence type="ECO:0000259" key="4">
    <source>
        <dbReference type="Pfam" id="PF16344"/>
    </source>
</evidence>
<feature type="domain" description="Protein FecR C-terminal" evidence="4">
    <location>
        <begin position="270"/>
        <end position="337"/>
    </location>
</feature>
<evidence type="ECO:0000313" key="6">
    <source>
        <dbReference type="Proteomes" id="UP000033047"/>
    </source>
</evidence>
<protein>
    <recommendedName>
        <fullName evidence="7">FecR protein domain-containing protein</fullName>
    </recommendedName>
</protein>
<feature type="transmembrane region" description="Helical" evidence="1">
    <location>
        <begin position="96"/>
        <end position="117"/>
    </location>
</feature>
<dbReference type="FunFam" id="2.60.120.1440:FF:000001">
    <property type="entry name" value="Putative anti-sigma factor"/>
    <property type="match status" value="1"/>
</dbReference>